<name>X1TE95_9ZZZZ</name>
<protein>
    <submittedName>
        <fullName evidence="1">Uncharacterized protein</fullName>
    </submittedName>
</protein>
<organism evidence="1">
    <name type="scientific">marine sediment metagenome</name>
    <dbReference type="NCBI Taxonomy" id="412755"/>
    <lineage>
        <taxon>unclassified sequences</taxon>
        <taxon>metagenomes</taxon>
        <taxon>ecological metagenomes</taxon>
    </lineage>
</organism>
<dbReference type="EMBL" id="BARW01009269">
    <property type="protein sequence ID" value="GAI78359.1"/>
    <property type="molecule type" value="Genomic_DNA"/>
</dbReference>
<sequence length="98" mass="11522">SDIQSSIDTLTVWQYKYGKQKVDFRFYMDTPFIYGFSFDREVFCVSSYFINPTERGFRLPSKFLRRDSDAISALIATIFLNWFDVKFATGPDNSQIGW</sequence>
<comment type="caution">
    <text evidence="1">The sequence shown here is derived from an EMBL/GenBank/DDBJ whole genome shotgun (WGS) entry which is preliminary data.</text>
</comment>
<accession>X1TE95</accession>
<reference evidence="1" key="1">
    <citation type="journal article" date="2014" name="Front. Microbiol.">
        <title>High frequency of phylogenetically diverse reductive dehalogenase-homologous genes in deep subseafloor sedimentary metagenomes.</title>
        <authorList>
            <person name="Kawai M."/>
            <person name="Futagami T."/>
            <person name="Toyoda A."/>
            <person name="Takaki Y."/>
            <person name="Nishi S."/>
            <person name="Hori S."/>
            <person name="Arai W."/>
            <person name="Tsubouchi T."/>
            <person name="Morono Y."/>
            <person name="Uchiyama I."/>
            <person name="Ito T."/>
            <person name="Fujiyama A."/>
            <person name="Inagaki F."/>
            <person name="Takami H."/>
        </authorList>
    </citation>
    <scope>NUCLEOTIDE SEQUENCE</scope>
    <source>
        <strain evidence="1">Expedition CK06-06</strain>
    </source>
</reference>
<proteinExistence type="predicted"/>
<feature type="non-terminal residue" evidence="1">
    <location>
        <position position="1"/>
    </location>
</feature>
<evidence type="ECO:0000313" key="1">
    <source>
        <dbReference type="EMBL" id="GAI78359.1"/>
    </source>
</evidence>
<gene>
    <name evidence="1" type="ORF">S12H4_18706</name>
</gene>
<dbReference type="AlphaFoldDB" id="X1TE95"/>